<keyword evidence="2" id="KW-0732">Signal</keyword>
<organism evidence="3 4">
    <name type="scientific">Phenylobacterium zucineum (strain HLK1)</name>
    <dbReference type="NCBI Taxonomy" id="450851"/>
    <lineage>
        <taxon>Bacteria</taxon>
        <taxon>Pseudomonadati</taxon>
        <taxon>Pseudomonadota</taxon>
        <taxon>Alphaproteobacteria</taxon>
        <taxon>Caulobacterales</taxon>
        <taxon>Caulobacteraceae</taxon>
        <taxon>Phenylobacterium</taxon>
    </lineage>
</organism>
<evidence type="ECO:0000256" key="1">
    <source>
        <dbReference type="SAM" id="MobiDB-lite"/>
    </source>
</evidence>
<feature type="signal peptide" evidence="2">
    <location>
        <begin position="1"/>
        <end position="36"/>
    </location>
</feature>
<reference evidence="3 4" key="1">
    <citation type="journal article" date="2008" name="BMC Genomics">
        <title>Complete genome of Phenylobacterium zucineum - a novel facultative intracellular bacterium isolated from human erythroleukemia cell line K562.</title>
        <authorList>
            <person name="Luo Y."/>
            <person name="Xu X."/>
            <person name="Ding Z."/>
            <person name="Liu Z."/>
            <person name="Zhang B."/>
            <person name="Yan Z."/>
            <person name="Sun J."/>
            <person name="Hu S."/>
            <person name="Hu X."/>
        </authorList>
    </citation>
    <scope>NUCLEOTIDE SEQUENCE [LARGE SCALE GENOMIC DNA]</scope>
    <source>
        <strain evidence="3 4">HLK1</strain>
    </source>
</reference>
<sequence length="227" mass="23920">MDPGIAVKPRLPASQHLKRVASAAALAGGLISTVVAAQPAQPPAVQPTPAEAPPGPASIPAEEAPPIDIPPPAPIEVPPVKQEEVEPAAPPTEQVAEKPVEAPIRRARYDTAVLQALDKVSAETLKFEAPVGRPVRWKGLIFTVRACERSAPDEPVEDAIAYVTIDSQPRPQPGRPTPPPRQAFRGWMYASSPGLNPMEHATYDAWVISCRANRPAPSAEGAAAPKA</sequence>
<evidence type="ECO:0008006" key="5">
    <source>
        <dbReference type="Google" id="ProtNLM"/>
    </source>
</evidence>
<dbReference type="Pfam" id="PF09923">
    <property type="entry name" value="DUF2155"/>
    <property type="match status" value="1"/>
</dbReference>
<name>B4RCS7_PHEZH</name>
<proteinExistence type="predicted"/>
<feature type="chain" id="PRO_5002825319" description="DUF2155 domain-containing protein" evidence="2">
    <location>
        <begin position="37"/>
        <end position="227"/>
    </location>
</feature>
<dbReference type="HOGENOM" id="CLU_105747_0_0_5"/>
<dbReference type="Proteomes" id="UP000001868">
    <property type="component" value="Chromosome"/>
</dbReference>
<feature type="region of interest" description="Disordered" evidence="1">
    <location>
        <begin position="39"/>
        <end position="65"/>
    </location>
</feature>
<feature type="compositionally biased region" description="Pro residues" evidence="1">
    <location>
        <begin position="40"/>
        <end position="57"/>
    </location>
</feature>
<dbReference type="STRING" id="450851.PHZ_c1853"/>
<gene>
    <name evidence="3" type="ordered locus">PHZ_c1853</name>
</gene>
<accession>B4RCS7</accession>
<dbReference type="AlphaFoldDB" id="B4RCS7"/>
<keyword evidence="4" id="KW-1185">Reference proteome</keyword>
<dbReference type="InterPro" id="IPR019225">
    <property type="entry name" value="DUF2155"/>
</dbReference>
<dbReference type="EMBL" id="CP000747">
    <property type="protein sequence ID" value="ACG78264.1"/>
    <property type="molecule type" value="Genomic_DNA"/>
</dbReference>
<evidence type="ECO:0000313" key="3">
    <source>
        <dbReference type="EMBL" id="ACG78264.1"/>
    </source>
</evidence>
<evidence type="ECO:0000313" key="4">
    <source>
        <dbReference type="Proteomes" id="UP000001868"/>
    </source>
</evidence>
<dbReference type="eggNOG" id="COG4765">
    <property type="taxonomic scope" value="Bacteria"/>
</dbReference>
<evidence type="ECO:0000256" key="2">
    <source>
        <dbReference type="SAM" id="SignalP"/>
    </source>
</evidence>
<dbReference type="KEGG" id="pzu:PHZ_c1853"/>
<protein>
    <recommendedName>
        <fullName evidence="5">DUF2155 domain-containing protein</fullName>
    </recommendedName>
</protein>